<keyword evidence="6 8" id="KW-1133">Transmembrane helix</keyword>
<dbReference type="InterPro" id="IPR001173">
    <property type="entry name" value="Glyco_trans_2-like"/>
</dbReference>
<dbReference type="Proteomes" id="UP000322545">
    <property type="component" value="Unassembled WGS sequence"/>
</dbReference>
<evidence type="ECO:0000256" key="1">
    <source>
        <dbReference type="ARBA" id="ARBA00022475"/>
    </source>
</evidence>
<dbReference type="GO" id="GO:0009103">
    <property type="term" value="P:lipopolysaccharide biosynthetic process"/>
    <property type="evidence" value="ECO:0007669"/>
    <property type="project" value="UniProtKB-KW"/>
</dbReference>
<dbReference type="CDD" id="cd04187">
    <property type="entry name" value="DPM1_like_bac"/>
    <property type="match status" value="1"/>
</dbReference>
<evidence type="ECO:0000313" key="11">
    <source>
        <dbReference type="Proteomes" id="UP000322545"/>
    </source>
</evidence>
<evidence type="ECO:0000256" key="4">
    <source>
        <dbReference type="ARBA" id="ARBA00022692"/>
    </source>
</evidence>
<evidence type="ECO:0000313" key="10">
    <source>
        <dbReference type="EMBL" id="SHL36023.1"/>
    </source>
</evidence>
<name>A0A1M7A0F5_9RHOB</name>
<dbReference type="Pfam" id="PF00535">
    <property type="entry name" value="Glycos_transf_2"/>
    <property type="match status" value="1"/>
</dbReference>
<keyword evidence="2 10" id="KW-0328">Glycosyltransferase</keyword>
<evidence type="ECO:0000256" key="5">
    <source>
        <dbReference type="ARBA" id="ARBA00022985"/>
    </source>
</evidence>
<dbReference type="AlphaFoldDB" id="A0A1M7A0F5"/>
<dbReference type="InterPro" id="IPR050256">
    <property type="entry name" value="Glycosyltransferase_2"/>
</dbReference>
<dbReference type="Gene3D" id="3.90.550.10">
    <property type="entry name" value="Spore Coat Polysaccharide Biosynthesis Protein SpsA, Chain A"/>
    <property type="match status" value="1"/>
</dbReference>
<dbReference type="InterPro" id="IPR029044">
    <property type="entry name" value="Nucleotide-diphossugar_trans"/>
</dbReference>
<keyword evidence="4 8" id="KW-0812">Transmembrane</keyword>
<dbReference type="PANTHER" id="PTHR48090:SF3">
    <property type="entry name" value="UNDECAPRENYL-PHOSPHATE 4-DEOXY-4-FORMAMIDO-L-ARABINOSE TRANSFERASE"/>
    <property type="match status" value="1"/>
</dbReference>
<dbReference type="PANTHER" id="PTHR48090">
    <property type="entry name" value="UNDECAPRENYL-PHOSPHATE 4-DEOXY-4-FORMAMIDO-L-ARABINOSE TRANSFERASE-RELATED"/>
    <property type="match status" value="1"/>
</dbReference>
<dbReference type="GO" id="GO:0005886">
    <property type="term" value="C:plasma membrane"/>
    <property type="evidence" value="ECO:0007669"/>
    <property type="project" value="TreeGrafter"/>
</dbReference>
<keyword evidence="1" id="KW-1003">Cell membrane</keyword>
<proteinExistence type="predicted"/>
<evidence type="ECO:0000259" key="9">
    <source>
        <dbReference type="Pfam" id="PF00535"/>
    </source>
</evidence>
<accession>A0A1M7A0F5</accession>
<keyword evidence="7 8" id="KW-0472">Membrane</keyword>
<feature type="domain" description="Glycosyltransferase 2-like" evidence="9">
    <location>
        <begin position="45"/>
        <end position="204"/>
    </location>
</feature>
<evidence type="ECO:0000256" key="2">
    <source>
        <dbReference type="ARBA" id="ARBA00022676"/>
    </source>
</evidence>
<dbReference type="SUPFAM" id="SSF53448">
    <property type="entry name" value="Nucleotide-diphospho-sugar transferases"/>
    <property type="match status" value="1"/>
</dbReference>
<evidence type="ECO:0000256" key="6">
    <source>
        <dbReference type="ARBA" id="ARBA00022989"/>
    </source>
</evidence>
<evidence type="ECO:0000256" key="7">
    <source>
        <dbReference type="ARBA" id="ARBA00023136"/>
    </source>
</evidence>
<reference evidence="10 11" key="1">
    <citation type="submission" date="2016-11" db="EMBL/GenBank/DDBJ databases">
        <authorList>
            <person name="Varghese N."/>
            <person name="Submissions S."/>
        </authorList>
    </citation>
    <scope>NUCLEOTIDE SEQUENCE [LARGE SCALE GENOMIC DNA]</scope>
    <source>
        <strain evidence="10 11">DSM 28249</strain>
    </source>
</reference>
<keyword evidence="5" id="KW-0448">Lipopolysaccharide biosynthesis</keyword>
<gene>
    <name evidence="10" type="ORF">SAMN05443432_101245</name>
</gene>
<dbReference type="GO" id="GO:0016757">
    <property type="term" value="F:glycosyltransferase activity"/>
    <property type="evidence" value="ECO:0007669"/>
    <property type="project" value="UniProtKB-KW"/>
</dbReference>
<keyword evidence="3 10" id="KW-0808">Transferase</keyword>
<feature type="transmembrane region" description="Helical" evidence="8">
    <location>
        <begin position="299"/>
        <end position="326"/>
    </location>
</feature>
<keyword evidence="11" id="KW-1185">Reference proteome</keyword>
<evidence type="ECO:0000256" key="8">
    <source>
        <dbReference type="SAM" id="Phobius"/>
    </source>
</evidence>
<protein>
    <submittedName>
        <fullName evidence="10">Dolichol-phosphate mannosyltransferase</fullName>
    </submittedName>
</protein>
<evidence type="ECO:0000256" key="3">
    <source>
        <dbReference type="ARBA" id="ARBA00022679"/>
    </source>
</evidence>
<dbReference type="EMBL" id="FRCB01000001">
    <property type="protein sequence ID" value="SHL36023.1"/>
    <property type="molecule type" value="Genomic_DNA"/>
</dbReference>
<organism evidence="10 11">
    <name type="scientific">Roseovarius litoreus</name>
    <dbReference type="NCBI Taxonomy" id="1155722"/>
    <lineage>
        <taxon>Bacteria</taxon>
        <taxon>Pseudomonadati</taxon>
        <taxon>Pseudomonadota</taxon>
        <taxon>Alphaproteobacteria</taxon>
        <taxon>Rhodobacterales</taxon>
        <taxon>Roseobacteraceae</taxon>
        <taxon>Roseovarius</taxon>
    </lineage>
</organism>
<sequence>MIRAMQLKDQIPTGRSKRNMTDFTARIAAPHVGLTDEKEACDVAVIVPFYKGAVFVSELVDRTHQALEKQGLSFQLVLVDDRSPGNDWTEIEAVAAADSRVVGIRLSRNFGQHAAISAGIAYAQARWYVVMDCDLQDPPEQIPALYQHAVDNQLDVVIAERSASGHGRRRSYGSRLFYGMFRWVSGLEVSSEIGNFRLFSHKVADAYRAYPEQLRLFPAIMAQVGFATGSIRVPRSTRPEGKSSYTYLKLASLALEAIIAYSERPLWWIAGLGLAVCLGALVFGFVIMIQYAIGVIEVAGFATLAILTTFLGGAHLFVISVVGLYVGRVLAEAKHRPIFIVDEIARKD</sequence>
<feature type="transmembrane region" description="Helical" evidence="8">
    <location>
        <begin position="266"/>
        <end position="293"/>
    </location>
</feature>